<dbReference type="KEGG" id="tact:SG35_003835"/>
<reference evidence="1 2" key="1">
    <citation type="journal article" date="2015" name="Genome Announc.">
        <title>Draft Genome Sequences of Marine Isolates of Thalassomonas viridans and Thalassomonas actiniarum.</title>
        <authorList>
            <person name="Olonade I."/>
            <person name="van Zyl L.J."/>
            <person name="Trindade M."/>
        </authorList>
    </citation>
    <scope>NUCLEOTIDE SEQUENCE [LARGE SCALE GENOMIC DNA]</scope>
    <source>
        <strain evidence="1 2">A5K-106</strain>
    </source>
</reference>
<proteinExistence type="predicted"/>
<sequence length="100" mass="11686">MADKPTHFYDTLTRILTERPIWDQAIIAFLKRTKQFPRLNSDTDHNDKTLSWYIENYRITEDEAVQLQLLQALACQWKEKGGLFPFLEQLTDSKLSAAAL</sequence>
<keyword evidence="2" id="KW-1185">Reference proteome</keyword>
<organism evidence="1 2">
    <name type="scientific">Thalassomonas actiniarum</name>
    <dbReference type="NCBI Taxonomy" id="485447"/>
    <lineage>
        <taxon>Bacteria</taxon>
        <taxon>Pseudomonadati</taxon>
        <taxon>Pseudomonadota</taxon>
        <taxon>Gammaproteobacteria</taxon>
        <taxon>Alteromonadales</taxon>
        <taxon>Colwelliaceae</taxon>
        <taxon>Thalassomonas</taxon>
    </lineage>
</organism>
<dbReference type="Proteomes" id="UP000032568">
    <property type="component" value="Chromosome"/>
</dbReference>
<accession>A0AAE9YT38</accession>
<name>A0AAE9YT38_9GAMM</name>
<dbReference type="RefSeq" id="WP_044831944.1">
    <property type="nucleotide sequence ID" value="NZ_CP059735.1"/>
</dbReference>
<evidence type="ECO:0000313" key="1">
    <source>
        <dbReference type="EMBL" id="WDD99813.1"/>
    </source>
</evidence>
<evidence type="ECO:0000313" key="2">
    <source>
        <dbReference type="Proteomes" id="UP000032568"/>
    </source>
</evidence>
<dbReference type="EMBL" id="CP059735">
    <property type="protein sequence ID" value="WDD99813.1"/>
    <property type="molecule type" value="Genomic_DNA"/>
</dbReference>
<protein>
    <submittedName>
        <fullName evidence="1">Uncharacterized protein</fullName>
    </submittedName>
</protein>
<dbReference type="AlphaFoldDB" id="A0AAE9YT38"/>
<gene>
    <name evidence="1" type="ORF">SG35_003835</name>
</gene>
<reference evidence="1 2" key="2">
    <citation type="journal article" date="2022" name="Mar. Drugs">
        <title>Bioassay-Guided Fractionation Leads to the Detection of Cholic Acid Generated by the Rare Thalassomonas sp.</title>
        <authorList>
            <person name="Pheiffer F."/>
            <person name="Schneider Y.K."/>
            <person name="Hansen E.H."/>
            <person name="Andersen J.H."/>
            <person name="Isaksson J."/>
            <person name="Busche T."/>
            <person name="R C."/>
            <person name="Kalinowski J."/>
            <person name="Zyl L.V."/>
            <person name="Trindade M."/>
        </authorList>
    </citation>
    <scope>NUCLEOTIDE SEQUENCE [LARGE SCALE GENOMIC DNA]</scope>
    <source>
        <strain evidence="1 2">A5K-106</strain>
    </source>
</reference>